<dbReference type="Proteomes" id="UP000027432">
    <property type="component" value="Unassembled WGS sequence"/>
</dbReference>
<dbReference type="EMBL" id="AUND01000040">
    <property type="protein sequence ID" value="KEO50907.1"/>
    <property type="molecule type" value="Genomic_DNA"/>
</dbReference>
<evidence type="ECO:0000256" key="1">
    <source>
        <dbReference type="ARBA" id="ARBA00004418"/>
    </source>
</evidence>
<dbReference type="PANTHER" id="PTHR33376:SF2">
    <property type="entry name" value="DICARBOXYLATE-BINDING PERIPLASMIC PROTEIN"/>
    <property type="match status" value="1"/>
</dbReference>
<protein>
    <recommendedName>
        <fullName evidence="7">C4-dicarboxylate ABC transporter substrate-binding protein</fullName>
    </recommendedName>
</protein>
<sequence length="329" mass="35247">MTFAKFTKSALIGALMATVAAGVAQARDLRMGLITPPSHVWTKVANRIAEKLPEATNGELTVSVFPAGQLGSEQEMFQQMSAGLLDAGLMTAAITSLRAPSMQGWFTPYLFSDVTEAEKAASLPAAGQMLDELQAANLHGMGYTFAGMRQILMKDKPATSVDDLKEKKIRIVPFPAMKVWWGEIGAVPTPVNLTEVYQALQTGLLDGIDIDLDALVGLKFDEVAKGLTITNHMAFPAVMMVSNPTWNSLSDADKEAFQKVVDEALAWGSAQQVEAEKSNLAALEGKLEIVHLDDGAKAFAAADDAVAKSFAQYPLIAEFQKEVAAEQGQ</sequence>
<dbReference type="Pfam" id="PF03480">
    <property type="entry name" value="DctP"/>
    <property type="match status" value="1"/>
</dbReference>
<dbReference type="InterPro" id="IPR038404">
    <property type="entry name" value="TRAP_DctP_sf"/>
</dbReference>
<evidence type="ECO:0000256" key="2">
    <source>
        <dbReference type="ARBA" id="ARBA00022729"/>
    </source>
</evidence>
<evidence type="ECO:0000313" key="6">
    <source>
        <dbReference type="Proteomes" id="UP000027432"/>
    </source>
</evidence>
<evidence type="ECO:0000256" key="3">
    <source>
        <dbReference type="ARBA" id="ARBA00022764"/>
    </source>
</evidence>
<dbReference type="AlphaFoldDB" id="A0A074JND8"/>
<dbReference type="NCBIfam" id="NF037995">
    <property type="entry name" value="TRAP_S1"/>
    <property type="match status" value="1"/>
</dbReference>
<name>A0A074JND8_9RHOB</name>
<dbReference type="GO" id="GO:0030246">
    <property type="term" value="F:carbohydrate binding"/>
    <property type="evidence" value="ECO:0007669"/>
    <property type="project" value="TreeGrafter"/>
</dbReference>
<evidence type="ECO:0000313" key="5">
    <source>
        <dbReference type="EMBL" id="KEO50907.1"/>
    </source>
</evidence>
<dbReference type="CDD" id="cd13603">
    <property type="entry name" value="PBP2_TRAP_Siap_TeaA_like"/>
    <property type="match status" value="1"/>
</dbReference>
<reference evidence="5 6" key="1">
    <citation type="submission" date="2013-07" db="EMBL/GenBank/DDBJ databases">
        <title>Thioclava pacifica DSM 10166 Genome Sequencing.</title>
        <authorList>
            <person name="Lai Q."/>
            <person name="Shao Z."/>
        </authorList>
    </citation>
    <scope>NUCLEOTIDE SEQUENCE [LARGE SCALE GENOMIC DNA]</scope>
    <source>
        <strain evidence="5 6">DSM 10166</strain>
    </source>
</reference>
<accession>A0A074JND8</accession>
<keyword evidence="6" id="KW-1185">Reference proteome</keyword>
<dbReference type="PANTHER" id="PTHR33376">
    <property type="match status" value="1"/>
</dbReference>
<comment type="caution">
    <text evidence="5">The sequence shown here is derived from an EMBL/GenBank/DDBJ whole genome shotgun (WGS) entry which is preliminary data.</text>
</comment>
<dbReference type="STRING" id="1353537.TP2_13545"/>
<dbReference type="SUPFAM" id="SSF53850">
    <property type="entry name" value="Periplasmic binding protein-like II"/>
    <property type="match status" value="1"/>
</dbReference>
<keyword evidence="3" id="KW-0574">Periplasm</keyword>
<organism evidence="5 6">
    <name type="scientific">Thioclava pacifica DSM 10166</name>
    <dbReference type="NCBI Taxonomy" id="1353537"/>
    <lineage>
        <taxon>Bacteria</taxon>
        <taxon>Pseudomonadati</taxon>
        <taxon>Pseudomonadota</taxon>
        <taxon>Alphaproteobacteria</taxon>
        <taxon>Rhodobacterales</taxon>
        <taxon>Paracoccaceae</taxon>
        <taxon>Thioclava</taxon>
    </lineage>
</organism>
<dbReference type="Gene3D" id="3.40.190.170">
    <property type="entry name" value="Bacterial extracellular solute-binding protein, family 7"/>
    <property type="match status" value="1"/>
</dbReference>
<evidence type="ECO:0008006" key="7">
    <source>
        <dbReference type="Google" id="ProtNLM"/>
    </source>
</evidence>
<feature type="chain" id="PRO_5001695038" description="C4-dicarboxylate ABC transporter substrate-binding protein" evidence="4">
    <location>
        <begin position="27"/>
        <end position="329"/>
    </location>
</feature>
<evidence type="ECO:0000256" key="4">
    <source>
        <dbReference type="SAM" id="SignalP"/>
    </source>
</evidence>
<gene>
    <name evidence="5" type="ORF">TP2_13545</name>
</gene>
<dbReference type="eggNOG" id="COG1638">
    <property type="taxonomic scope" value="Bacteria"/>
</dbReference>
<dbReference type="GO" id="GO:0042597">
    <property type="term" value="C:periplasmic space"/>
    <property type="evidence" value="ECO:0007669"/>
    <property type="project" value="UniProtKB-SubCell"/>
</dbReference>
<feature type="signal peptide" evidence="4">
    <location>
        <begin position="1"/>
        <end position="26"/>
    </location>
</feature>
<comment type="subcellular location">
    <subcellularLocation>
        <location evidence="1">Periplasm</location>
    </subcellularLocation>
</comment>
<dbReference type="InterPro" id="IPR018389">
    <property type="entry name" value="DctP_fam"/>
</dbReference>
<keyword evidence="2 4" id="KW-0732">Signal</keyword>
<dbReference type="GO" id="GO:0055085">
    <property type="term" value="P:transmembrane transport"/>
    <property type="evidence" value="ECO:0007669"/>
    <property type="project" value="InterPro"/>
</dbReference>
<dbReference type="RefSeq" id="WP_038079664.1">
    <property type="nucleotide sequence ID" value="NZ_AUND01000040.1"/>
</dbReference>
<proteinExistence type="predicted"/>